<feature type="transmembrane region" description="Helical" evidence="6">
    <location>
        <begin position="389"/>
        <end position="412"/>
    </location>
</feature>
<sequence length="425" mass="44719">MGKKKGLFHYSWWVLIGLCIVVGLGKGALNGSAGLYLSPVAKDLDIGMGNLTLYLSVAAVITMVFLPIGGKLMAKYDTRAVLVTAIILQAGAFVAFGFMSSIWGWYIFAIPLAIGGVFTTVIVGPVLINQWFKKKNGLALGILGASGGALGALAQPAIGNMIADQGWRFAYIALGGAVIIISIPVIILLFRKSPQAIGISPYGAKEVLANENKEDSPIEELTETGVSMVDAKKSSAFYALAIFFFLVTSIASFTVHIPTYIINQGYSVTFAGNVMGGYMLGVLFGALAIGFFVDKIGSKKTAISAMLLGMVAVAILTFITGNAVLVTIAVVLFGFVASNAISTMAPALTTSLFGSKNYSEIYSTASLGLAVASIIALPLYGYIFDFLGSYTPVLIGIIAMMGINILLILFAFKGTEKLKKAGLWN</sequence>
<evidence type="ECO:0000256" key="6">
    <source>
        <dbReference type="SAM" id="Phobius"/>
    </source>
</evidence>
<dbReference type="Gene3D" id="1.20.1250.20">
    <property type="entry name" value="MFS general substrate transporter like domains"/>
    <property type="match status" value="1"/>
</dbReference>
<evidence type="ECO:0000256" key="2">
    <source>
        <dbReference type="ARBA" id="ARBA00022448"/>
    </source>
</evidence>
<dbReference type="SUPFAM" id="SSF103473">
    <property type="entry name" value="MFS general substrate transporter"/>
    <property type="match status" value="1"/>
</dbReference>
<evidence type="ECO:0000313" key="8">
    <source>
        <dbReference type="EMBL" id="APC49300.1"/>
    </source>
</evidence>
<dbReference type="InterPro" id="IPR050327">
    <property type="entry name" value="Proton-linked_MCT"/>
</dbReference>
<comment type="subcellular location">
    <subcellularLocation>
        <location evidence="1">Cell membrane</location>
        <topology evidence="1">Multi-pass membrane protein</topology>
    </subcellularLocation>
</comment>
<feature type="transmembrane region" description="Helical" evidence="6">
    <location>
        <begin position="140"/>
        <end position="163"/>
    </location>
</feature>
<keyword evidence="3 6" id="KW-0812">Transmembrane</keyword>
<feature type="transmembrane region" description="Helical" evidence="6">
    <location>
        <begin position="80"/>
        <end position="99"/>
    </location>
</feature>
<feature type="transmembrane region" description="Helical" evidence="6">
    <location>
        <begin position="302"/>
        <end position="319"/>
    </location>
</feature>
<evidence type="ECO:0000313" key="9">
    <source>
        <dbReference type="Proteomes" id="UP000182945"/>
    </source>
</evidence>
<evidence type="ECO:0000256" key="3">
    <source>
        <dbReference type="ARBA" id="ARBA00022692"/>
    </source>
</evidence>
<feature type="transmembrane region" description="Helical" evidence="6">
    <location>
        <begin position="274"/>
        <end position="293"/>
    </location>
</feature>
<keyword evidence="4 6" id="KW-1133">Transmembrane helix</keyword>
<dbReference type="KEGG" id="vhl:BME96_14340"/>
<dbReference type="PANTHER" id="PTHR11360">
    <property type="entry name" value="MONOCARBOXYLATE TRANSPORTER"/>
    <property type="match status" value="1"/>
</dbReference>
<dbReference type="AlphaFoldDB" id="A0AAC9NLQ6"/>
<evidence type="ECO:0000259" key="7">
    <source>
        <dbReference type="PROSITE" id="PS50850"/>
    </source>
</evidence>
<organism evidence="8 9">
    <name type="scientific">Virgibacillus halodenitrificans</name>
    <name type="common">Bacillus halodenitrificans</name>
    <dbReference type="NCBI Taxonomy" id="1482"/>
    <lineage>
        <taxon>Bacteria</taxon>
        <taxon>Bacillati</taxon>
        <taxon>Bacillota</taxon>
        <taxon>Bacilli</taxon>
        <taxon>Bacillales</taxon>
        <taxon>Bacillaceae</taxon>
        <taxon>Virgibacillus</taxon>
    </lineage>
</organism>
<feature type="domain" description="Major facilitator superfamily (MFS) profile" evidence="7">
    <location>
        <begin position="11"/>
        <end position="416"/>
    </location>
</feature>
<dbReference type="Proteomes" id="UP000182945">
    <property type="component" value="Chromosome"/>
</dbReference>
<keyword evidence="2" id="KW-0813">Transport</keyword>
<feature type="transmembrane region" description="Helical" evidence="6">
    <location>
        <begin position="105"/>
        <end position="128"/>
    </location>
</feature>
<name>A0AAC9NLQ6_VIRHA</name>
<dbReference type="RefSeq" id="WP_071649391.1">
    <property type="nucleotide sequence ID" value="NZ_CP017962.1"/>
</dbReference>
<dbReference type="Pfam" id="PF07690">
    <property type="entry name" value="MFS_1"/>
    <property type="match status" value="1"/>
</dbReference>
<evidence type="ECO:0000256" key="4">
    <source>
        <dbReference type="ARBA" id="ARBA00022989"/>
    </source>
</evidence>
<reference evidence="8 9" key="1">
    <citation type="submission" date="2016-11" db="EMBL/GenBank/DDBJ databases">
        <title>Complete genome sequencing of Virgibacillus halodenitrificans PDB-F2.</title>
        <authorList>
            <person name="Sun Z."/>
            <person name="Zhou Y."/>
            <person name="Li H."/>
        </authorList>
    </citation>
    <scope>NUCLEOTIDE SEQUENCE [LARGE SCALE GENOMIC DNA]</scope>
    <source>
        <strain evidence="8 9">PDB-F2</strain>
    </source>
</reference>
<dbReference type="GeneID" id="71515589"/>
<dbReference type="InterPro" id="IPR036259">
    <property type="entry name" value="MFS_trans_sf"/>
</dbReference>
<feature type="transmembrane region" description="Helical" evidence="6">
    <location>
        <begin position="169"/>
        <end position="190"/>
    </location>
</feature>
<feature type="transmembrane region" description="Helical" evidence="6">
    <location>
        <begin position="51"/>
        <end position="68"/>
    </location>
</feature>
<protein>
    <submittedName>
        <fullName evidence="8">MFS transporter</fullName>
    </submittedName>
</protein>
<dbReference type="GO" id="GO:0005886">
    <property type="term" value="C:plasma membrane"/>
    <property type="evidence" value="ECO:0007669"/>
    <property type="project" value="UniProtKB-SubCell"/>
</dbReference>
<dbReference type="PANTHER" id="PTHR11360:SF290">
    <property type="entry name" value="MONOCARBOXYLATE MFS PERMEASE"/>
    <property type="match status" value="1"/>
</dbReference>
<feature type="transmembrane region" description="Helical" evidence="6">
    <location>
        <begin position="12"/>
        <end position="31"/>
    </location>
</feature>
<evidence type="ECO:0000256" key="1">
    <source>
        <dbReference type="ARBA" id="ARBA00004651"/>
    </source>
</evidence>
<feature type="transmembrane region" description="Helical" evidence="6">
    <location>
        <begin position="361"/>
        <end position="383"/>
    </location>
</feature>
<dbReference type="InterPro" id="IPR011701">
    <property type="entry name" value="MFS"/>
</dbReference>
<accession>A0AAC9NLQ6</accession>
<dbReference type="PROSITE" id="PS50850">
    <property type="entry name" value="MFS"/>
    <property type="match status" value="1"/>
</dbReference>
<keyword evidence="5 6" id="KW-0472">Membrane</keyword>
<proteinExistence type="predicted"/>
<dbReference type="InterPro" id="IPR020846">
    <property type="entry name" value="MFS_dom"/>
</dbReference>
<gene>
    <name evidence="8" type="ORF">BME96_14340</name>
</gene>
<dbReference type="EMBL" id="CP017962">
    <property type="protein sequence ID" value="APC49300.1"/>
    <property type="molecule type" value="Genomic_DNA"/>
</dbReference>
<feature type="transmembrane region" description="Helical" evidence="6">
    <location>
        <begin position="237"/>
        <end position="262"/>
    </location>
</feature>
<feature type="transmembrane region" description="Helical" evidence="6">
    <location>
        <begin position="325"/>
        <end position="349"/>
    </location>
</feature>
<dbReference type="GO" id="GO:0022857">
    <property type="term" value="F:transmembrane transporter activity"/>
    <property type="evidence" value="ECO:0007669"/>
    <property type="project" value="InterPro"/>
</dbReference>
<evidence type="ECO:0000256" key="5">
    <source>
        <dbReference type="ARBA" id="ARBA00023136"/>
    </source>
</evidence>